<keyword evidence="1" id="KW-0001">2Fe-2S</keyword>
<evidence type="ECO:0000256" key="3">
    <source>
        <dbReference type="ARBA" id="ARBA00023002"/>
    </source>
</evidence>
<dbReference type="Gene3D" id="1.10.150.120">
    <property type="entry name" value="[2Fe-2S]-binding domain"/>
    <property type="match status" value="1"/>
</dbReference>
<dbReference type="SUPFAM" id="SSF54292">
    <property type="entry name" value="2Fe-2S ferredoxin-like"/>
    <property type="match status" value="1"/>
</dbReference>
<keyword evidence="4" id="KW-0408">Iron</keyword>
<name>A0A1M5YNE8_9FIRM</name>
<dbReference type="EMBL" id="FQXJ01000008">
    <property type="protein sequence ID" value="SHI13605.1"/>
    <property type="molecule type" value="Genomic_DNA"/>
</dbReference>
<evidence type="ECO:0000256" key="2">
    <source>
        <dbReference type="ARBA" id="ARBA00022723"/>
    </source>
</evidence>
<evidence type="ECO:0000313" key="9">
    <source>
        <dbReference type="Proteomes" id="UP000183954"/>
    </source>
</evidence>
<evidence type="ECO:0000256" key="6">
    <source>
        <dbReference type="ARBA" id="ARBA00060707"/>
    </source>
</evidence>
<dbReference type="AlphaFoldDB" id="A0A1M5YNE8"/>
<dbReference type="InterPro" id="IPR051452">
    <property type="entry name" value="Diverse_Oxidoreductases"/>
</dbReference>
<proteinExistence type="predicted"/>
<dbReference type="RefSeq" id="WP_073030147.1">
    <property type="nucleotide sequence ID" value="NZ_FQXJ01000008.1"/>
</dbReference>
<organism evidence="8 9">
    <name type="scientific">Desulfosporosinus lacus DSM 15449</name>
    <dbReference type="NCBI Taxonomy" id="1121420"/>
    <lineage>
        <taxon>Bacteria</taxon>
        <taxon>Bacillati</taxon>
        <taxon>Bacillota</taxon>
        <taxon>Clostridia</taxon>
        <taxon>Eubacteriales</taxon>
        <taxon>Desulfitobacteriaceae</taxon>
        <taxon>Desulfosporosinus</taxon>
    </lineage>
</organism>
<accession>A0A1M5YNE8</accession>
<comment type="pathway">
    <text evidence="6">Alkaloid degradation; nicotine degradation.</text>
</comment>
<dbReference type="InterPro" id="IPR006058">
    <property type="entry name" value="2Fe2S_fd_BS"/>
</dbReference>
<dbReference type="PANTHER" id="PTHR44379">
    <property type="entry name" value="OXIDOREDUCTASE WITH IRON-SULFUR SUBUNIT"/>
    <property type="match status" value="1"/>
</dbReference>
<keyword evidence="3" id="KW-0560">Oxidoreductase</keyword>
<dbReference type="InterPro" id="IPR002888">
    <property type="entry name" value="2Fe-2S-bd"/>
</dbReference>
<evidence type="ECO:0000313" key="8">
    <source>
        <dbReference type="EMBL" id="SHI13605.1"/>
    </source>
</evidence>
<reference evidence="9" key="1">
    <citation type="submission" date="2016-11" db="EMBL/GenBank/DDBJ databases">
        <authorList>
            <person name="Varghese N."/>
            <person name="Submissions S."/>
        </authorList>
    </citation>
    <scope>NUCLEOTIDE SEQUENCE [LARGE SCALE GENOMIC DNA]</scope>
    <source>
        <strain evidence="9">DSM 15449</strain>
    </source>
</reference>
<evidence type="ECO:0000259" key="7">
    <source>
        <dbReference type="PROSITE" id="PS51085"/>
    </source>
</evidence>
<keyword evidence="2" id="KW-0479">Metal-binding</keyword>
<dbReference type="InterPro" id="IPR036884">
    <property type="entry name" value="2Fe-2S-bd_dom_sf"/>
</dbReference>
<dbReference type="Pfam" id="PF00111">
    <property type="entry name" value="Fer2"/>
    <property type="match status" value="1"/>
</dbReference>
<dbReference type="PROSITE" id="PS51085">
    <property type="entry name" value="2FE2S_FER_2"/>
    <property type="match status" value="1"/>
</dbReference>
<feature type="domain" description="2Fe-2S ferredoxin-type" evidence="7">
    <location>
        <begin position="1"/>
        <end position="77"/>
    </location>
</feature>
<dbReference type="Proteomes" id="UP000183954">
    <property type="component" value="Unassembled WGS sequence"/>
</dbReference>
<dbReference type="GO" id="GO:0051537">
    <property type="term" value="F:2 iron, 2 sulfur cluster binding"/>
    <property type="evidence" value="ECO:0007669"/>
    <property type="project" value="UniProtKB-KW"/>
</dbReference>
<dbReference type="Pfam" id="PF01799">
    <property type="entry name" value="Fer2_2"/>
    <property type="match status" value="1"/>
</dbReference>
<dbReference type="SUPFAM" id="SSF47741">
    <property type="entry name" value="CO dehydrogenase ISP C-domain like"/>
    <property type="match status" value="1"/>
</dbReference>
<evidence type="ECO:0000256" key="1">
    <source>
        <dbReference type="ARBA" id="ARBA00022714"/>
    </source>
</evidence>
<sequence>MQIEFKVNGKEHNMNVQPTIRLIDLLREELGLTGTKEGCGEGECGSCTVIMNGKAVNSCLVLAPQIRGQEIFTIEALEQDGQLSKIQQSFINNSAVQCGYCTPGMLMSAKALLMVNSHPSAKEIKTAIAGNLCRCTGYNKIVQAIQEVAVGDQKLET</sequence>
<dbReference type="PANTHER" id="PTHR44379:SF5">
    <property type="entry name" value="OXIDOREDUCTASE WITH IRON-SULFUR SUBUNIT"/>
    <property type="match status" value="1"/>
</dbReference>
<dbReference type="Gene3D" id="3.10.20.30">
    <property type="match status" value="1"/>
</dbReference>
<gene>
    <name evidence="8" type="ORF">SAMN02746098_02594</name>
</gene>
<keyword evidence="9" id="KW-1185">Reference proteome</keyword>
<dbReference type="GO" id="GO:0046872">
    <property type="term" value="F:metal ion binding"/>
    <property type="evidence" value="ECO:0007669"/>
    <property type="project" value="UniProtKB-KW"/>
</dbReference>
<dbReference type="InterPro" id="IPR036010">
    <property type="entry name" value="2Fe-2S_ferredoxin-like_sf"/>
</dbReference>
<evidence type="ECO:0000256" key="4">
    <source>
        <dbReference type="ARBA" id="ARBA00023004"/>
    </source>
</evidence>
<dbReference type="STRING" id="1121420.SAMN02746098_02594"/>
<dbReference type="GO" id="GO:0016491">
    <property type="term" value="F:oxidoreductase activity"/>
    <property type="evidence" value="ECO:0007669"/>
    <property type="project" value="UniProtKB-KW"/>
</dbReference>
<dbReference type="OrthoDB" id="9796880at2"/>
<dbReference type="InterPro" id="IPR001041">
    <property type="entry name" value="2Fe-2S_ferredoxin-type"/>
</dbReference>
<protein>
    <submittedName>
        <fullName evidence="8">Carbon-monoxide dehydrogenase small subunit</fullName>
    </submittedName>
</protein>
<evidence type="ECO:0000256" key="5">
    <source>
        <dbReference type="ARBA" id="ARBA00023014"/>
    </source>
</evidence>
<dbReference type="FunFam" id="1.10.150.120:FF:000003">
    <property type="entry name" value="Carbon monoxide dehydrogenase, small subunit"/>
    <property type="match status" value="1"/>
</dbReference>
<keyword evidence="5" id="KW-0411">Iron-sulfur</keyword>
<dbReference type="PROSITE" id="PS00197">
    <property type="entry name" value="2FE2S_FER_1"/>
    <property type="match status" value="1"/>
</dbReference>
<dbReference type="InterPro" id="IPR012675">
    <property type="entry name" value="Beta-grasp_dom_sf"/>
</dbReference>
<dbReference type="FunFam" id="3.10.20.30:FF:000020">
    <property type="entry name" value="Xanthine dehydrogenase iron-sulfur subunit"/>
    <property type="match status" value="1"/>
</dbReference>
<dbReference type="CDD" id="cd00207">
    <property type="entry name" value="fer2"/>
    <property type="match status" value="1"/>
</dbReference>